<dbReference type="Proteomes" id="UP000494106">
    <property type="component" value="Unassembled WGS sequence"/>
</dbReference>
<evidence type="ECO:0000313" key="3">
    <source>
        <dbReference type="Proteomes" id="UP000494106"/>
    </source>
</evidence>
<comment type="caution">
    <text evidence="1">The sequence shown here is derived from an EMBL/GenBank/DDBJ whole genome shotgun (WGS) entry which is preliminary data.</text>
</comment>
<dbReference type="AlphaFoldDB" id="A0A8S0YTF3"/>
<organism evidence="1 3">
    <name type="scientific">Arctia plantaginis</name>
    <name type="common">Wood tiger moth</name>
    <name type="synonym">Phalaena plantaginis</name>
    <dbReference type="NCBI Taxonomy" id="874455"/>
    <lineage>
        <taxon>Eukaryota</taxon>
        <taxon>Metazoa</taxon>
        <taxon>Ecdysozoa</taxon>
        <taxon>Arthropoda</taxon>
        <taxon>Hexapoda</taxon>
        <taxon>Insecta</taxon>
        <taxon>Pterygota</taxon>
        <taxon>Neoptera</taxon>
        <taxon>Endopterygota</taxon>
        <taxon>Lepidoptera</taxon>
        <taxon>Glossata</taxon>
        <taxon>Ditrysia</taxon>
        <taxon>Noctuoidea</taxon>
        <taxon>Erebidae</taxon>
        <taxon>Arctiinae</taxon>
        <taxon>Arctia</taxon>
    </lineage>
</organism>
<dbReference type="EMBL" id="CADEBC010000100">
    <property type="protein sequence ID" value="CAB3222775.1"/>
    <property type="molecule type" value="Genomic_DNA"/>
</dbReference>
<proteinExistence type="predicted"/>
<dbReference type="Proteomes" id="UP000494256">
    <property type="component" value="Unassembled WGS sequence"/>
</dbReference>
<reference evidence="3 4" key="1">
    <citation type="submission" date="2020-04" db="EMBL/GenBank/DDBJ databases">
        <authorList>
            <person name="Wallbank WR R."/>
            <person name="Pardo Diaz C."/>
            <person name="Kozak K."/>
            <person name="Martin S."/>
            <person name="Jiggins C."/>
            <person name="Moest M."/>
            <person name="Warren A I."/>
            <person name="Byers J.R.P. K."/>
            <person name="Montejo-Kovacevich G."/>
            <person name="Yen C E."/>
        </authorList>
    </citation>
    <scope>NUCLEOTIDE SEQUENCE [LARGE SCALE GENOMIC DNA]</scope>
</reference>
<evidence type="ECO:0000313" key="1">
    <source>
        <dbReference type="EMBL" id="CAB3222775.1"/>
    </source>
</evidence>
<gene>
    <name evidence="1" type="ORF">APLA_LOCUS1256</name>
    <name evidence="2" type="ORF">APLA_LOCUS7944</name>
</gene>
<dbReference type="EMBL" id="CADEBD010000304">
    <property type="protein sequence ID" value="CAB3237906.1"/>
    <property type="molecule type" value="Genomic_DNA"/>
</dbReference>
<evidence type="ECO:0000313" key="2">
    <source>
        <dbReference type="EMBL" id="CAB3237906.1"/>
    </source>
</evidence>
<accession>A0A8S0YTF3</accession>
<protein>
    <submittedName>
        <fullName evidence="1">Uncharacterized protein</fullName>
    </submittedName>
</protein>
<keyword evidence="3" id="KW-1185">Reference proteome</keyword>
<name>A0A8S0YTF3_ARCPL</name>
<sequence>MSASQPAAKVSYQPPTPISELCTFIERHLCSHTSLTTADYLISREALRGRVRIASTPDYTEISQPPLTSAVKVLVSYVGGARVAEAFGGALLTSAGAPHVGQAPQAVRVAVTIAPEHALIGSRDHGPRERTDVLCVARRAAE</sequence>
<evidence type="ECO:0000313" key="4">
    <source>
        <dbReference type="Proteomes" id="UP000494256"/>
    </source>
</evidence>
<dbReference type="OrthoDB" id="7477846at2759"/>